<organism evidence="5 6">
    <name type="scientific">Uabimicrobium amorphum</name>
    <dbReference type="NCBI Taxonomy" id="2596890"/>
    <lineage>
        <taxon>Bacteria</taxon>
        <taxon>Pseudomonadati</taxon>
        <taxon>Planctomycetota</taxon>
        <taxon>Candidatus Uabimicrobiia</taxon>
        <taxon>Candidatus Uabimicrobiales</taxon>
        <taxon>Candidatus Uabimicrobiaceae</taxon>
        <taxon>Candidatus Uabimicrobium</taxon>
    </lineage>
</organism>
<keyword evidence="2" id="KW-0276">Fatty acid metabolism</keyword>
<evidence type="ECO:0000256" key="2">
    <source>
        <dbReference type="ARBA" id="ARBA00022832"/>
    </source>
</evidence>
<dbReference type="PANTHER" id="PTHR43272:SF32">
    <property type="entry name" value="AMP-DEPENDENT SYNTHETASE_LIGASE DOMAIN-CONTAINING PROTEIN"/>
    <property type="match status" value="1"/>
</dbReference>
<dbReference type="SUPFAM" id="SSF56801">
    <property type="entry name" value="Acetyl-CoA synthetase-like"/>
    <property type="match status" value="1"/>
</dbReference>
<dbReference type="CDD" id="cd05907">
    <property type="entry name" value="VL_LC_FACS_like"/>
    <property type="match status" value="1"/>
</dbReference>
<dbReference type="InterPro" id="IPR000873">
    <property type="entry name" value="AMP-dep_synth/lig_dom"/>
</dbReference>
<dbReference type="Pfam" id="PF23562">
    <property type="entry name" value="AMP-binding_C_3"/>
    <property type="match status" value="1"/>
</dbReference>
<keyword evidence="1 5" id="KW-0436">Ligase</keyword>
<protein>
    <submittedName>
        <fullName evidence="5">Long-chain-fatty-acid--CoA ligase</fullName>
    </submittedName>
</protein>
<proteinExistence type="predicted"/>
<evidence type="ECO:0000313" key="5">
    <source>
        <dbReference type="EMBL" id="BBM85423.1"/>
    </source>
</evidence>
<dbReference type="RefSeq" id="WP_173013412.1">
    <property type="nucleotide sequence ID" value="NZ_AP019860.1"/>
</dbReference>
<dbReference type="PANTHER" id="PTHR43272">
    <property type="entry name" value="LONG-CHAIN-FATTY-ACID--COA LIGASE"/>
    <property type="match status" value="1"/>
</dbReference>
<dbReference type="Gene3D" id="3.40.50.12780">
    <property type="entry name" value="N-terminal domain of ligase-like"/>
    <property type="match status" value="1"/>
</dbReference>
<dbReference type="Proteomes" id="UP000326354">
    <property type="component" value="Chromosome"/>
</dbReference>
<dbReference type="KEGG" id="uam:UABAM_03790"/>
<dbReference type="AlphaFoldDB" id="A0A5S9INZ9"/>
<keyword evidence="3" id="KW-0443">Lipid metabolism</keyword>
<feature type="domain" description="AMP-dependent synthetase/ligase" evidence="4">
    <location>
        <begin position="24"/>
        <end position="425"/>
    </location>
</feature>
<sequence length="597" mass="67393">MQYQNIYQMLCATVERCAETASYFHKVDDDWQTVTWKEFKDLADNFALALLKQGLQPGDTVSILAGNDLVWPVADVGTIAAGGIGVGIYPSSSPEQCAYILKHSNSKFVVVDTEPQLQKILQIREQIPGLTIISKIANENAISWEEFLQQGDRGAWEAYQETAMSRGYDDTVVIVYTSGTTGHPKGACLSNRYVIASCVALDKVFEAVRSDTFIENADDQFVTLSFLPFCHVAERISGMYARMYSGFSAYLIDNIAKLFSYMQELSPHMFGGLPRFYEKIYAKILDDVENGKINKQDFDKAMDINKRVIAQRDDNQTLTAELYEEWKWAEEHVYSKVRSSFGSRIVSCSSGAAPIPKEVLDLFLYAGNLTILEAYGLTEYVCCAFSTPRAHRANSVGKPMHGCEVKIAEDGEILLKGPQMFTGYYNDEKATKEVIDDDGWLHTGDIGKLDEDNFLYITGRKKEFIKTSTGKKIAPLYIENLCKRNHLLSNIMVYGDNKKYLTALITLNEVELRSYAKVHNLEFDSYADLTKHPKIQEIVAEVIAEVNAQVSRTEQIKKYTVLEKDFSIEGDEITPTGKVKRRIVNKKYHDVIESMYV</sequence>
<dbReference type="PROSITE" id="PS00455">
    <property type="entry name" value="AMP_BINDING"/>
    <property type="match status" value="1"/>
</dbReference>
<dbReference type="InterPro" id="IPR020845">
    <property type="entry name" value="AMP-binding_CS"/>
</dbReference>
<accession>A0A5S9INZ9</accession>
<dbReference type="GO" id="GO:0016020">
    <property type="term" value="C:membrane"/>
    <property type="evidence" value="ECO:0007669"/>
    <property type="project" value="TreeGrafter"/>
</dbReference>
<gene>
    <name evidence="5" type="ORF">UABAM_03790</name>
</gene>
<keyword evidence="6" id="KW-1185">Reference proteome</keyword>
<dbReference type="InterPro" id="IPR042099">
    <property type="entry name" value="ANL_N_sf"/>
</dbReference>
<dbReference type="EMBL" id="AP019860">
    <property type="protein sequence ID" value="BBM85423.1"/>
    <property type="molecule type" value="Genomic_DNA"/>
</dbReference>
<evidence type="ECO:0000259" key="4">
    <source>
        <dbReference type="Pfam" id="PF00501"/>
    </source>
</evidence>
<evidence type="ECO:0000256" key="3">
    <source>
        <dbReference type="ARBA" id="ARBA00023098"/>
    </source>
</evidence>
<dbReference type="Pfam" id="PF00501">
    <property type="entry name" value="AMP-binding"/>
    <property type="match status" value="1"/>
</dbReference>
<evidence type="ECO:0000313" key="6">
    <source>
        <dbReference type="Proteomes" id="UP000326354"/>
    </source>
</evidence>
<dbReference type="GO" id="GO:0004467">
    <property type="term" value="F:long-chain fatty acid-CoA ligase activity"/>
    <property type="evidence" value="ECO:0007669"/>
    <property type="project" value="TreeGrafter"/>
</dbReference>
<evidence type="ECO:0000256" key="1">
    <source>
        <dbReference type="ARBA" id="ARBA00022598"/>
    </source>
</evidence>
<name>A0A5S9INZ9_UABAM</name>
<reference evidence="5 6" key="1">
    <citation type="submission" date="2019-08" db="EMBL/GenBank/DDBJ databases">
        <title>Complete genome sequence of Candidatus Uab amorphum.</title>
        <authorList>
            <person name="Shiratori T."/>
            <person name="Suzuki S."/>
            <person name="Kakizawa Y."/>
            <person name="Ishida K."/>
        </authorList>
    </citation>
    <scope>NUCLEOTIDE SEQUENCE [LARGE SCALE GENOMIC DNA]</scope>
    <source>
        <strain evidence="5 6">SRT547</strain>
    </source>
</reference>